<evidence type="ECO:0000313" key="2">
    <source>
        <dbReference type="Proteomes" id="UP000198614"/>
    </source>
</evidence>
<sequence>MRHAVTGTARLCPDCAGRTPQPVADSHCPVCSQTTLPGKSWANRLCALPVHQQGFSRVDAVAVHSGALRDKIHKLKSTGRTAGR</sequence>
<dbReference type="Proteomes" id="UP000198614">
    <property type="component" value="Unassembled WGS sequence"/>
</dbReference>
<reference evidence="1 2" key="1">
    <citation type="submission" date="2016-10" db="EMBL/GenBank/DDBJ databases">
        <authorList>
            <person name="de Groot N.N."/>
        </authorList>
    </citation>
    <scope>NUCLEOTIDE SEQUENCE [LARGE SCALE GENOMIC DNA]</scope>
    <source>
        <strain evidence="1 2">CGMCC 4.1859</strain>
    </source>
</reference>
<dbReference type="AlphaFoldDB" id="A0A1G7VDA3"/>
<gene>
    <name evidence="1" type="ORF">SAMN05216260_1236</name>
</gene>
<evidence type="ECO:0000313" key="1">
    <source>
        <dbReference type="EMBL" id="SDG57815.1"/>
    </source>
</evidence>
<dbReference type="EMBL" id="FNAX01000023">
    <property type="protein sequence ID" value="SDG57815.1"/>
    <property type="molecule type" value="Genomic_DNA"/>
</dbReference>
<name>A0A1G7VDA3_9ACTN</name>
<organism evidence="1 2">
    <name type="scientific">Streptomyces griseoaurantiacus</name>
    <dbReference type="NCBI Taxonomy" id="68213"/>
    <lineage>
        <taxon>Bacteria</taxon>
        <taxon>Bacillati</taxon>
        <taxon>Actinomycetota</taxon>
        <taxon>Actinomycetes</taxon>
        <taxon>Kitasatosporales</taxon>
        <taxon>Streptomycetaceae</taxon>
        <taxon>Streptomyces</taxon>
        <taxon>Streptomyces aurantiacus group</taxon>
    </lineage>
</organism>
<accession>A0A1G7VDA3</accession>
<protein>
    <submittedName>
        <fullName evidence="1">Uncharacterized protein</fullName>
    </submittedName>
</protein>
<proteinExistence type="predicted"/>
<dbReference type="OrthoDB" id="4228832at2"/>